<dbReference type="GO" id="GO:0006302">
    <property type="term" value="P:double-strand break repair"/>
    <property type="evidence" value="ECO:0007669"/>
    <property type="project" value="TreeGrafter"/>
</dbReference>
<keyword evidence="4" id="KW-1185">Reference proteome</keyword>
<dbReference type="EMBL" id="VULZ01000001">
    <property type="protein sequence ID" value="MSS13681.1"/>
    <property type="molecule type" value="Genomic_DNA"/>
</dbReference>
<protein>
    <submittedName>
        <fullName evidence="3">AAA family ATPase</fullName>
    </submittedName>
</protein>
<dbReference type="RefSeq" id="WP_154521972.1">
    <property type="nucleotide sequence ID" value="NZ_VULZ01000001.1"/>
</dbReference>
<dbReference type="PANTHER" id="PTHR32182">
    <property type="entry name" value="DNA REPLICATION AND REPAIR PROTEIN RECF"/>
    <property type="match status" value="1"/>
</dbReference>
<dbReference type="Proteomes" id="UP000481852">
    <property type="component" value="Unassembled WGS sequence"/>
</dbReference>
<sequence>MKLITLTLDNFQGVTHAEFDFSGQSCSIYGDNATGKTTVFNAFTWLLFDKASTGAKNFSPKTTGTHELDYSASAVIQADDGSQVGLRKVFHEVYKKKRGSAEREFSGHTTDYFIDGVPTPAGDFKAKIQTMVGDEEQLKMLTMPDYFPEKLAWQDRRKILLDICGDVSDLDVIHHTKELVDAKFEQMLQVPGADRSYTVDEFRKITMATRKKINTELDTVPERIDEAQKAIPDTDGMSLEDLKAKKDSIEGEINTLDMEQRMQTTDATSEIMTQISNARAELAESRNAYAASVAKENEGKTSQLRQMQEQIREKQKQAFELRGSISQIDFDINSMEQKRESLISEYKEEASKVWNDDDAVCPTCHRPYDPDKVDEMHQAFNLRRSQHLEDINRRGKACSKTAIQELKDKASEELKKLGKLTSEIKQIQDTVTELSRALTEVPDFTTTKEYLAISARIISLQNSMADSSQASQKASGDRMQAIAQKKAQLEAIESKIASFTVKERQEKRIEELKASQRTLAEAFEEAEYRIHLCDVFTKAKVSLLDQRINSRFKTLRFKLFEEQLNGGVTDCCEVMIPSPDGRMVQYAFANNASKINAGLEIIHTLSTAWNLWIPVMVDNAEAVTHLTEYPGMQIIRLVVSEKDKKLRMELDAA</sequence>
<accession>A0A6L5X030</accession>
<evidence type="ECO:0000256" key="1">
    <source>
        <dbReference type="SAM" id="Coils"/>
    </source>
</evidence>
<dbReference type="SUPFAM" id="SSF52540">
    <property type="entry name" value="P-loop containing nucleoside triphosphate hydrolases"/>
    <property type="match status" value="1"/>
</dbReference>
<gene>
    <name evidence="3" type="ORF">FYJ35_01210</name>
</gene>
<feature type="coiled-coil region" evidence="1">
    <location>
        <begin position="297"/>
        <end position="352"/>
    </location>
</feature>
<organism evidence="3 4">
    <name type="scientific">Porcincola intestinalis</name>
    <dbReference type="NCBI Taxonomy" id="2606632"/>
    <lineage>
        <taxon>Bacteria</taxon>
        <taxon>Bacillati</taxon>
        <taxon>Bacillota</taxon>
        <taxon>Clostridia</taxon>
        <taxon>Lachnospirales</taxon>
        <taxon>Lachnospiraceae</taxon>
        <taxon>Porcincola</taxon>
    </lineage>
</organism>
<comment type="caution">
    <text evidence="3">The sequence shown here is derived from an EMBL/GenBank/DDBJ whole genome shotgun (WGS) entry which is preliminary data.</text>
</comment>
<keyword evidence="1" id="KW-0175">Coiled coil</keyword>
<evidence type="ECO:0000313" key="4">
    <source>
        <dbReference type="Proteomes" id="UP000481852"/>
    </source>
</evidence>
<proteinExistence type="predicted"/>
<reference evidence="3 4" key="1">
    <citation type="submission" date="2019-08" db="EMBL/GenBank/DDBJ databases">
        <title>In-depth cultivation of the pig gut microbiome towards novel bacterial diversity and tailored functional studies.</title>
        <authorList>
            <person name="Wylensek D."/>
            <person name="Hitch T.C.A."/>
            <person name="Clavel T."/>
        </authorList>
    </citation>
    <scope>NUCLEOTIDE SEQUENCE [LARGE SCALE GENOMIC DNA]</scope>
    <source>
        <strain evidence="3 4">Oil+RF-744-WCA-WT-11</strain>
    </source>
</reference>
<evidence type="ECO:0000313" key="3">
    <source>
        <dbReference type="EMBL" id="MSS13681.1"/>
    </source>
</evidence>
<evidence type="ECO:0000259" key="2">
    <source>
        <dbReference type="Pfam" id="PF13514"/>
    </source>
</evidence>
<dbReference type="AlphaFoldDB" id="A0A6L5X030"/>
<dbReference type="Pfam" id="PF13514">
    <property type="entry name" value="AAA_27"/>
    <property type="match status" value="1"/>
</dbReference>
<dbReference type="Gene3D" id="3.40.50.300">
    <property type="entry name" value="P-loop containing nucleotide triphosphate hydrolases"/>
    <property type="match status" value="1"/>
</dbReference>
<feature type="coiled-coil region" evidence="1">
    <location>
        <begin position="482"/>
        <end position="522"/>
    </location>
</feature>
<dbReference type="GO" id="GO:0000731">
    <property type="term" value="P:DNA synthesis involved in DNA repair"/>
    <property type="evidence" value="ECO:0007669"/>
    <property type="project" value="TreeGrafter"/>
</dbReference>
<dbReference type="InterPro" id="IPR027417">
    <property type="entry name" value="P-loop_NTPase"/>
</dbReference>
<name>A0A6L5X030_9FIRM</name>
<dbReference type="InterPro" id="IPR038734">
    <property type="entry name" value="YhaN_AAA"/>
</dbReference>
<feature type="domain" description="YhaN AAA" evidence="2">
    <location>
        <begin position="1"/>
        <end position="59"/>
    </location>
</feature>
<feature type="coiled-coil region" evidence="1">
    <location>
        <begin position="403"/>
        <end position="437"/>
    </location>
</feature>
<dbReference type="PANTHER" id="PTHR32182:SF0">
    <property type="entry name" value="DNA REPLICATION AND REPAIR PROTEIN RECF"/>
    <property type="match status" value="1"/>
</dbReference>